<accession>A0ABV2L5L4</accession>
<dbReference type="Pfam" id="PF01471">
    <property type="entry name" value="PG_binding_1"/>
    <property type="match status" value="1"/>
</dbReference>
<evidence type="ECO:0000256" key="2">
    <source>
        <dbReference type="SAM" id="Phobius"/>
    </source>
</evidence>
<reference evidence="4 5" key="1">
    <citation type="submission" date="2024-06" db="EMBL/GenBank/DDBJ databases">
        <title>Genomic Encyclopedia of Type Strains, Phase IV (KMG-IV): sequencing the most valuable type-strain genomes for metagenomic binning, comparative biology and taxonomic classification.</title>
        <authorList>
            <person name="Goeker M."/>
        </authorList>
    </citation>
    <scope>NUCLEOTIDE SEQUENCE [LARGE SCALE GENOMIC DNA]</scope>
    <source>
        <strain evidence="4 5">DSM 21331</strain>
    </source>
</reference>
<feature type="domain" description="Peptidoglycan binding-like" evidence="3">
    <location>
        <begin position="164"/>
        <end position="215"/>
    </location>
</feature>
<dbReference type="InterPro" id="IPR036365">
    <property type="entry name" value="PGBD-like_sf"/>
</dbReference>
<keyword evidence="2" id="KW-0472">Membrane</keyword>
<keyword evidence="5" id="KW-1185">Reference proteome</keyword>
<name>A0ABV2L5L4_9HYPH</name>
<organism evidence="4 5">
    <name type="scientific">Methylobacterium goesingense</name>
    <dbReference type="NCBI Taxonomy" id="243690"/>
    <lineage>
        <taxon>Bacteria</taxon>
        <taxon>Pseudomonadati</taxon>
        <taxon>Pseudomonadota</taxon>
        <taxon>Alphaproteobacteria</taxon>
        <taxon>Hyphomicrobiales</taxon>
        <taxon>Methylobacteriaceae</taxon>
        <taxon>Methylobacterium</taxon>
    </lineage>
</organism>
<feature type="region of interest" description="Disordered" evidence="1">
    <location>
        <begin position="1"/>
        <end position="33"/>
    </location>
</feature>
<sequence>MREPQARRDQREIVVPARSREPRGAARRRPAAGASGRFAVLTATAAGAGRAFLRHPGEILGVGVVLGAVSLICLNALGYQAGRHPAPIFPKLPPQALAGRIPEKPKAAPSGAVAETTPSAIAETPKADASRPGRDTIGELIKGADPKGTETTASVSTTGNLSLAQAQRALVKLGYGPLKADGLMGPGTRAALEKFERDRKLPVKGEPTPRTLRELAARAGVTRG</sequence>
<evidence type="ECO:0000313" key="4">
    <source>
        <dbReference type="EMBL" id="MET3693132.1"/>
    </source>
</evidence>
<dbReference type="EMBL" id="JBEPMM010000006">
    <property type="protein sequence ID" value="MET3693132.1"/>
    <property type="molecule type" value="Genomic_DNA"/>
</dbReference>
<evidence type="ECO:0000256" key="1">
    <source>
        <dbReference type="SAM" id="MobiDB-lite"/>
    </source>
</evidence>
<dbReference type="RefSeq" id="WP_238276478.1">
    <property type="nucleotide sequence ID" value="NZ_BPQL01000016.1"/>
</dbReference>
<dbReference type="Proteomes" id="UP001549145">
    <property type="component" value="Unassembled WGS sequence"/>
</dbReference>
<feature type="transmembrane region" description="Helical" evidence="2">
    <location>
        <begin position="59"/>
        <end position="79"/>
    </location>
</feature>
<proteinExistence type="predicted"/>
<feature type="region of interest" description="Disordered" evidence="1">
    <location>
        <begin position="103"/>
        <end position="155"/>
    </location>
</feature>
<evidence type="ECO:0000259" key="3">
    <source>
        <dbReference type="Pfam" id="PF01471"/>
    </source>
</evidence>
<gene>
    <name evidence="4" type="ORF">ABID43_002676</name>
</gene>
<keyword evidence="2" id="KW-1133">Transmembrane helix</keyword>
<keyword evidence="2" id="KW-0812">Transmembrane</keyword>
<dbReference type="Gene3D" id="1.10.101.10">
    <property type="entry name" value="PGBD-like superfamily/PGBD"/>
    <property type="match status" value="1"/>
</dbReference>
<evidence type="ECO:0000313" key="5">
    <source>
        <dbReference type="Proteomes" id="UP001549145"/>
    </source>
</evidence>
<feature type="compositionally biased region" description="Basic and acidic residues" evidence="1">
    <location>
        <begin position="1"/>
        <end position="24"/>
    </location>
</feature>
<comment type="caution">
    <text evidence="4">The sequence shown here is derived from an EMBL/GenBank/DDBJ whole genome shotgun (WGS) entry which is preliminary data.</text>
</comment>
<dbReference type="InterPro" id="IPR036366">
    <property type="entry name" value="PGBDSf"/>
</dbReference>
<feature type="compositionally biased region" description="Basic and acidic residues" evidence="1">
    <location>
        <begin position="125"/>
        <end position="148"/>
    </location>
</feature>
<protein>
    <recommendedName>
        <fullName evidence="3">Peptidoglycan binding-like domain-containing protein</fullName>
    </recommendedName>
</protein>
<dbReference type="InterPro" id="IPR002477">
    <property type="entry name" value="Peptidoglycan-bd-like"/>
</dbReference>
<dbReference type="SUPFAM" id="SSF47090">
    <property type="entry name" value="PGBD-like"/>
    <property type="match status" value="1"/>
</dbReference>